<evidence type="ECO:0000256" key="5">
    <source>
        <dbReference type="ARBA" id="ARBA00022786"/>
    </source>
</evidence>
<evidence type="ECO:0000256" key="2">
    <source>
        <dbReference type="ARBA" id="ARBA00007683"/>
    </source>
</evidence>
<dbReference type="KEGG" id="tva:4774764"/>
<accession>A2DRY6</accession>
<dbReference type="GO" id="GO:0000422">
    <property type="term" value="P:autophagy of mitochondrion"/>
    <property type="evidence" value="ECO:0000318"/>
    <property type="project" value="GO_Central"/>
</dbReference>
<dbReference type="Proteomes" id="UP000001542">
    <property type="component" value="Unassembled WGS sequence"/>
</dbReference>
<dbReference type="VEuPathDB" id="TrichDB:TVAGG3_1001600"/>
<dbReference type="OrthoDB" id="1584384at2759"/>
<dbReference type="GO" id="GO:0141046">
    <property type="term" value="F:Atg8-family conjugating enzyme activity"/>
    <property type="evidence" value="ECO:0000318"/>
    <property type="project" value="GO_Central"/>
</dbReference>
<keyword evidence="3" id="KW-0813">Transport</keyword>
<gene>
    <name evidence="8" type="ORF">TVAG_447140</name>
</gene>
<reference evidence="8" key="1">
    <citation type="submission" date="2006-10" db="EMBL/GenBank/DDBJ databases">
        <authorList>
            <person name="Amadeo P."/>
            <person name="Zhao Q."/>
            <person name="Wortman J."/>
            <person name="Fraser-Liggett C."/>
            <person name="Carlton J."/>
        </authorList>
    </citation>
    <scope>NUCLEOTIDE SEQUENCE</scope>
    <source>
        <strain evidence="8">G3</strain>
    </source>
</reference>
<evidence type="ECO:0000256" key="7">
    <source>
        <dbReference type="ARBA" id="ARBA00023006"/>
    </source>
</evidence>
<dbReference type="AlphaFoldDB" id="A2DRY6"/>
<keyword evidence="6" id="KW-0653">Protein transport</keyword>
<evidence type="ECO:0000313" key="8">
    <source>
        <dbReference type="EMBL" id="EAY16756.1"/>
    </source>
</evidence>
<keyword evidence="5" id="KW-0833">Ubl conjugation pathway</keyword>
<dbReference type="GO" id="GO:0044804">
    <property type="term" value="P:nucleophagy"/>
    <property type="evidence" value="ECO:0000318"/>
    <property type="project" value="GO_Central"/>
</dbReference>
<comment type="similarity">
    <text evidence="2">Belongs to the ATG3 family.</text>
</comment>
<dbReference type="GO" id="GO:0005829">
    <property type="term" value="C:cytosol"/>
    <property type="evidence" value="ECO:0000318"/>
    <property type="project" value="GO_Central"/>
</dbReference>
<dbReference type="GO" id="GO:0000045">
    <property type="term" value="P:autophagosome assembly"/>
    <property type="evidence" value="ECO:0000318"/>
    <property type="project" value="GO_Central"/>
</dbReference>
<dbReference type="OMA" id="KWCKAIS"/>
<proteinExistence type="inferred from homology"/>
<evidence type="ECO:0000256" key="1">
    <source>
        <dbReference type="ARBA" id="ARBA00004496"/>
    </source>
</evidence>
<dbReference type="FunCoup" id="A2DRY6">
    <property type="interactions" value="732"/>
</dbReference>
<dbReference type="EMBL" id="DS113238">
    <property type="protein sequence ID" value="EAY16756.1"/>
    <property type="molecule type" value="Genomic_DNA"/>
</dbReference>
<dbReference type="InterPro" id="IPR007135">
    <property type="entry name" value="Atg3/Atg10"/>
</dbReference>
<keyword evidence="7" id="KW-0072">Autophagy</keyword>
<evidence type="ECO:0000256" key="4">
    <source>
        <dbReference type="ARBA" id="ARBA00022490"/>
    </source>
</evidence>
<name>A2DRY6_TRIV3</name>
<dbReference type="STRING" id="5722.A2DRY6"/>
<sequence>MKNQIHQKWMSFVNKYNSVPHTSTLIKDGKLTPEEFVAAGDCLIANCPVWSWCSAPEGHEVDYLPKDKQYLINRRVVCQKRATDLSKMMQEEVDIGDGWCQAGEAAAQAALEINDDEEAVDLDEIDIDEIEPEVQEVDVIDYRTYDISICYDKFYNVAHIFLYGVNNEGVPLTLEQMYQDISADYADKTVTYENHPFTATKNLSIHPCQHGHVMVRLVERLDHPEKFCAPMYYFIFLKFIHTVIPTIDISTPTLDFEA</sequence>
<dbReference type="SMR" id="A2DRY6"/>
<comment type="subcellular location">
    <subcellularLocation>
        <location evidence="1">Cytoplasm</location>
    </subcellularLocation>
</comment>
<dbReference type="PANTHER" id="PTHR12866">
    <property type="entry name" value="UBIQUITIN-LIKE-CONJUGATING ENZYME ATG3"/>
    <property type="match status" value="1"/>
</dbReference>
<dbReference type="GO" id="GO:0015031">
    <property type="term" value="P:protein transport"/>
    <property type="evidence" value="ECO:0007669"/>
    <property type="project" value="UniProtKB-KW"/>
</dbReference>
<organism evidence="8 9">
    <name type="scientific">Trichomonas vaginalis (strain ATCC PRA-98 / G3)</name>
    <dbReference type="NCBI Taxonomy" id="412133"/>
    <lineage>
        <taxon>Eukaryota</taxon>
        <taxon>Metamonada</taxon>
        <taxon>Parabasalia</taxon>
        <taxon>Trichomonadida</taxon>
        <taxon>Trichomonadidae</taxon>
        <taxon>Trichomonas</taxon>
    </lineage>
</organism>
<evidence type="ECO:0000256" key="3">
    <source>
        <dbReference type="ARBA" id="ARBA00022448"/>
    </source>
</evidence>
<evidence type="ECO:0000313" key="9">
    <source>
        <dbReference type="Proteomes" id="UP000001542"/>
    </source>
</evidence>
<dbReference type="eggNOG" id="KOG2981">
    <property type="taxonomic scope" value="Eukaryota"/>
</dbReference>
<dbReference type="PANTHER" id="PTHR12866:SF2">
    <property type="entry name" value="UBIQUITIN-LIKE-CONJUGATING ENZYME ATG3"/>
    <property type="match status" value="1"/>
</dbReference>
<protein>
    <submittedName>
        <fullName evidence="8">Autophagocytosis associated protein, putative</fullName>
    </submittedName>
</protein>
<dbReference type="RefSeq" id="XP_001328979.1">
    <property type="nucleotide sequence ID" value="XM_001328944.1"/>
</dbReference>
<reference evidence="8" key="2">
    <citation type="journal article" date="2007" name="Science">
        <title>Draft genome sequence of the sexually transmitted pathogen Trichomonas vaginalis.</title>
        <authorList>
            <person name="Carlton J.M."/>
            <person name="Hirt R.P."/>
            <person name="Silva J.C."/>
            <person name="Delcher A.L."/>
            <person name="Schatz M."/>
            <person name="Zhao Q."/>
            <person name="Wortman J.R."/>
            <person name="Bidwell S.L."/>
            <person name="Alsmark U.C.M."/>
            <person name="Besteiro S."/>
            <person name="Sicheritz-Ponten T."/>
            <person name="Noel C.J."/>
            <person name="Dacks J.B."/>
            <person name="Foster P.G."/>
            <person name="Simillion C."/>
            <person name="Van de Peer Y."/>
            <person name="Miranda-Saavedra D."/>
            <person name="Barton G.J."/>
            <person name="Westrop G.D."/>
            <person name="Mueller S."/>
            <person name="Dessi D."/>
            <person name="Fiori P.L."/>
            <person name="Ren Q."/>
            <person name="Paulsen I."/>
            <person name="Zhang H."/>
            <person name="Bastida-Corcuera F.D."/>
            <person name="Simoes-Barbosa A."/>
            <person name="Brown M.T."/>
            <person name="Hayes R.D."/>
            <person name="Mukherjee M."/>
            <person name="Okumura C.Y."/>
            <person name="Schneider R."/>
            <person name="Smith A.J."/>
            <person name="Vanacova S."/>
            <person name="Villalvazo M."/>
            <person name="Haas B.J."/>
            <person name="Pertea M."/>
            <person name="Feldblyum T.V."/>
            <person name="Utterback T.R."/>
            <person name="Shu C.L."/>
            <person name="Osoegawa K."/>
            <person name="de Jong P.J."/>
            <person name="Hrdy I."/>
            <person name="Horvathova L."/>
            <person name="Zubacova Z."/>
            <person name="Dolezal P."/>
            <person name="Malik S.B."/>
            <person name="Logsdon J.M. Jr."/>
            <person name="Henze K."/>
            <person name="Gupta A."/>
            <person name="Wang C.C."/>
            <person name="Dunne R.L."/>
            <person name="Upcroft J.A."/>
            <person name="Upcroft P."/>
            <person name="White O."/>
            <person name="Salzberg S.L."/>
            <person name="Tang P."/>
            <person name="Chiu C.-H."/>
            <person name="Lee Y.-S."/>
            <person name="Embley T.M."/>
            <person name="Coombs G.H."/>
            <person name="Mottram J.C."/>
            <person name="Tachezy J."/>
            <person name="Fraser-Liggett C.M."/>
            <person name="Johnson P.J."/>
        </authorList>
    </citation>
    <scope>NUCLEOTIDE SEQUENCE [LARGE SCALE GENOMIC DNA]</scope>
    <source>
        <strain evidence="8">G3</strain>
    </source>
</reference>
<dbReference type="VEuPathDB" id="TrichDB:TVAG_447140"/>
<dbReference type="GO" id="GO:0000407">
    <property type="term" value="C:phagophore assembly site"/>
    <property type="evidence" value="ECO:0000318"/>
    <property type="project" value="GO_Central"/>
</dbReference>
<keyword evidence="4" id="KW-0963">Cytoplasm</keyword>
<evidence type="ECO:0000256" key="6">
    <source>
        <dbReference type="ARBA" id="ARBA00022927"/>
    </source>
</evidence>
<keyword evidence="9" id="KW-1185">Reference proteome</keyword>
<dbReference type="Pfam" id="PF03987">
    <property type="entry name" value="Autophagy_act_C"/>
    <property type="match status" value="1"/>
</dbReference>
<dbReference type="GO" id="GO:0061723">
    <property type="term" value="P:glycophagy"/>
    <property type="evidence" value="ECO:0000318"/>
    <property type="project" value="GO_Central"/>
</dbReference>
<dbReference type="InParanoid" id="A2DRY6"/>